<reference evidence="4 5" key="1">
    <citation type="submission" date="2018-05" db="EMBL/GenBank/DDBJ databases">
        <title>Genomic Encyclopedia of Type Strains, Phase IV (KMG-IV): sequencing the most valuable type-strain genomes for metagenomic binning, comparative biology and taxonomic classification.</title>
        <authorList>
            <person name="Goeker M."/>
        </authorList>
    </citation>
    <scope>NUCLEOTIDE SEQUENCE [LARGE SCALE GENOMIC DNA]</scope>
    <source>
        <strain evidence="4 5">DSM 22440</strain>
    </source>
</reference>
<protein>
    <submittedName>
        <fullName evidence="4">Uncharacterized protein</fullName>
    </submittedName>
</protein>
<dbReference type="AlphaFoldDB" id="A0A2V3WFM5"/>
<dbReference type="GO" id="GO:0003677">
    <property type="term" value="F:DNA binding"/>
    <property type="evidence" value="ECO:0007669"/>
    <property type="project" value="UniProtKB-KW"/>
</dbReference>
<evidence type="ECO:0000256" key="3">
    <source>
        <dbReference type="ARBA" id="ARBA00023163"/>
    </source>
</evidence>
<gene>
    <name evidence="4" type="ORF">DES38_10391</name>
</gene>
<dbReference type="RefSeq" id="WP_110250709.1">
    <property type="nucleotide sequence ID" value="NZ_QJJR01000003.1"/>
</dbReference>
<dbReference type="InterPro" id="IPR008920">
    <property type="entry name" value="TF_FadR/GntR_C"/>
</dbReference>
<evidence type="ECO:0000256" key="2">
    <source>
        <dbReference type="ARBA" id="ARBA00023125"/>
    </source>
</evidence>
<dbReference type="Gene3D" id="1.20.120.530">
    <property type="entry name" value="GntR ligand-binding domain-like"/>
    <property type="match status" value="1"/>
</dbReference>
<name>A0A2V3WFM5_9BACI</name>
<organism evidence="4 5">
    <name type="scientific">Streptohalobacillus salinus</name>
    <dbReference type="NCBI Taxonomy" id="621096"/>
    <lineage>
        <taxon>Bacteria</taxon>
        <taxon>Bacillati</taxon>
        <taxon>Bacillota</taxon>
        <taxon>Bacilli</taxon>
        <taxon>Bacillales</taxon>
        <taxon>Bacillaceae</taxon>
        <taxon>Streptohalobacillus</taxon>
    </lineage>
</organism>
<keyword evidence="1" id="KW-0805">Transcription regulation</keyword>
<comment type="caution">
    <text evidence="4">The sequence shown here is derived from an EMBL/GenBank/DDBJ whole genome shotgun (WGS) entry which is preliminary data.</text>
</comment>
<proteinExistence type="predicted"/>
<keyword evidence="2" id="KW-0238">DNA-binding</keyword>
<evidence type="ECO:0000313" key="4">
    <source>
        <dbReference type="EMBL" id="PXW92076.1"/>
    </source>
</evidence>
<keyword evidence="5" id="KW-1185">Reference proteome</keyword>
<evidence type="ECO:0000256" key="1">
    <source>
        <dbReference type="ARBA" id="ARBA00023015"/>
    </source>
</evidence>
<accession>A0A2V3WFM5</accession>
<keyword evidence="3" id="KW-0804">Transcription</keyword>
<dbReference type="OrthoDB" id="574518at2"/>
<dbReference type="EMBL" id="QJJR01000003">
    <property type="protein sequence ID" value="PXW92076.1"/>
    <property type="molecule type" value="Genomic_DNA"/>
</dbReference>
<evidence type="ECO:0000313" key="5">
    <source>
        <dbReference type="Proteomes" id="UP000247922"/>
    </source>
</evidence>
<sequence>MKRNGSEQVLNTRDKAFHYLIVKGNNKEHVWTAITHLRAHYNPVHLLSEKSFNYGHAVTQHKWMAEFIETQATSLVNPIIDEHILEPMKKWHQFYEDGAQ</sequence>
<dbReference type="Proteomes" id="UP000247922">
    <property type="component" value="Unassembled WGS sequence"/>
</dbReference>